<gene>
    <name evidence="2" type="ordered locus">Ornrh_0630</name>
</gene>
<keyword evidence="1" id="KW-0472">Membrane</keyword>
<dbReference type="GeneID" id="71569447"/>
<proteinExistence type="predicted"/>
<dbReference type="EMBL" id="CP003283">
    <property type="protein sequence ID" value="AFL96831.1"/>
    <property type="molecule type" value="Genomic_DNA"/>
</dbReference>
<protein>
    <submittedName>
        <fullName evidence="2">Uncharacterized protein</fullName>
    </submittedName>
</protein>
<keyword evidence="3" id="KW-1185">Reference proteome</keyword>
<keyword evidence="1" id="KW-1133">Transmembrane helix</keyword>
<keyword evidence="1" id="KW-0812">Transmembrane</keyword>
<reference evidence="2 3" key="1">
    <citation type="submission" date="2012-06" db="EMBL/GenBank/DDBJ databases">
        <title>The complete genome of Ornithobacterium rhinotracheale DSM 15997.</title>
        <authorList>
            <consortium name="US DOE Joint Genome Institute (JGI-PGF)"/>
            <person name="Lucas S."/>
            <person name="Copeland A."/>
            <person name="Lapidus A."/>
            <person name="Goodwin L."/>
            <person name="Pitluck S."/>
            <person name="Peters L."/>
            <person name="Mikhailova N."/>
            <person name="Teshima H."/>
            <person name="Kyrpides N."/>
            <person name="Mavromatis K."/>
            <person name="Pagani I."/>
            <person name="Ivanova N."/>
            <person name="Ovchinnikova G."/>
            <person name="Zeytun A."/>
            <person name="Detter J.C."/>
            <person name="Han C."/>
            <person name="Land M."/>
            <person name="Hauser L."/>
            <person name="Markowitz V."/>
            <person name="Cheng J.-F."/>
            <person name="Hugenholtz P."/>
            <person name="Woyke T."/>
            <person name="Wu D."/>
            <person name="Lang E."/>
            <person name="Kopitz M."/>
            <person name="Brambilla E."/>
            <person name="Klenk H.-P."/>
            <person name="Eisen J.A."/>
        </authorList>
    </citation>
    <scope>NUCLEOTIDE SEQUENCE [LARGE SCALE GENOMIC DNA]</scope>
    <source>
        <strain evidence="3">ATCC 51463 / DSM 15997 / CCUG 23171 / LMG 9086</strain>
    </source>
</reference>
<evidence type="ECO:0000313" key="2">
    <source>
        <dbReference type="EMBL" id="AFL96831.1"/>
    </source>
</evidence>
<sequence length="148" mass="16026">MKSLSNILLYVFSALAVISGAYVIFSPGAMASENDWNPDKAPVNFIIWVTVIIFVLSVVLFFFYKVVDIIKHPSHTKEFLYVAGAVLISLIIGFIFSSSDEVIYGNGEVYPGGAGSKLIGTGIVSIMVLLFAAVAYMVYDTVKGLLKS</sequence>
<dbReference type="KEGG" id="orh:Ornrh_0630"/>
<feature type="transmembrane region" description="Helical" evidence="1">
    <location>
        <begin position="118"/>
        <end position="139"/>
    </location>
</feature>
<dbReference type="STRING" id="867902.Ornrh_0630"/>
<evidence type="ECO:0000256" key="1">
    <source>
        <dbReference type="SAM" id="Phobius"/>
    </source>
</evidence>
<evidence type="ECO:0000313" key="3">
    <source>
        <dbReference type="Proteomes" id="UP000006051"/>
    </source>
</evidence>
<accession>I3ZYP7</accession>
<feature type="transmembrane region" description="Helical" evidence="1">
    <location>
        <begin position="7"/>
        <end position="25"/>
    </location>
</feature>
<feature type="transmembrane region" description="Helical" evidence="1">
    <location>
        <begin position="79"/>
        <end position="98"/>
    </location>
</feature>
<dbReference type="AlphaFoldDB" id="I3ZYP7"/>
<name>I3ZYP7_ORNRL</name>
<dbReference type="RefSeq" id="WP_014790452.1">
    <property type="nucleotide sequence ID" value="NC_018016.1"/>
</dbReference>
<organism evidence="2 3">
    <name type="scientific">Ornithobacterium rhinotracheale (strain ATCC 51463 / DSM 15997 / CCUG 23171 / CIP 104009 / LMG 9086)</name>
    <dbReference type="NCBI Taxonomy" id="867902"/>
    <lineage>
        <taxon>Bacteria</taxon>
        <taxon>Pseudomonadati</taxon>
        <taxon>Bacteroidota</taxon>
        <taxon>Flavobacteriia</taxon>
        <taxon>Flavobacteriales</taxon>
        <taxon>Weeksellaceae</taxon>
        <taxon>Ornithobacterium</taxon>
    </lineage>
</organism>
<feature type="transmembrane region" description="Helical" evidence="1">
    <location>
        <begin position="45"/>
        <end position="67"/>
    </location>
</feature>
<dbReference type="HOGENOM" id="CLU_1894116_0_0_10"/>
<dbReference type="Proteomes" id="UP000006051">
    <property type="component" value="Chromosome"/>
</dbReference>